<protein>
    <submittedName>
        <fullName evidence="2">Uncharacterized protein</fullName>
    </submittedName>
</protein>
<sequence length="134" mass="13915">SSPGLLLAAWYTKGPHRSSNGSQSQSSSCPRPRVTGPSLVSRVPGSTFSLVVRPESVFGLGSQLAPIGSSVLFGILPLVLSMSLPPLFALDWVQSVEGSVLEVVRVQCKVLGSFCSGSHSPGPSSSFLCPYPGQ</sequence>
<dbReference type="EnsemblPlants" id="evm.model.ctgX112.1">
    <property type="protein sequence ID" value="cds.evm.model.ctgX112.1"/>
    <property type="gene ID" value="evm.TU.ctgX112.1"/>
</dbReference>
<evidence type="ECO:0000313" key="2">
    <source>
        <dbReference type="EnsemblPlants" id="cds.evm.model.ctgX112.1"/>
    </source>
</evidence>
<evidence type="ECO:0000313" key="3">
    <source>
        <dbReference type="Proteomes" id="UP000596661"/>
    </source>
</evidence>
<organism evidence="2 3">
    <name type="scientific">Cannabis sativa</name>
    <name type="common">Hemp</name>
    <name type="synonym">Marijuana</name>
    <dbReference type="NCBI Taxonomy" id="3483"/>
    <lineage>
        <taxon>Eukaryota</taxon>
        <taxon>Viridiplantae</taxon>
        <taxon>Streptophyta</taxon>
        <taxon>Embryophyta</taxon>
        <taxon>Tracheophyta</taxon>
        <taxon>Spermatophyta</taxon>
        <taxon>Magnoliopsida</taxon>
        <taxon>eudicotyledons</taxon>
        <taxon>Gunneridae</taxon>
        <taxon>Pentapetalae</taxon>
        <taxon>rosids</taxon>
        <taxon>fabids</taxon>
        <taxon>Rosales</taxon>
        <taxon>Cannabaceae</taxon>
        <taxon>Cannabis</taxon>
    </lineage>
</organism>
<name>A0A803QRI3_CANSA</name>
<feature type="compositionally biased region" description="Low complexity" evidence="1">
    <location>
        <begin position="18"/>
        <end position="28"/>
    </location>
</feature>
<accession>A0A803QRI3</accession>
<reference evidence="2" key="1">
    <citation type="submission" date="2021-03" db="UniProtKB">
        <authorList>
            <consortium name="EnsemblPlants"/>
        </authorList>
    </citation>
    <scope>IDENTIFICATION</scope>
</reference>
<feature type="region of interest" description="Disordered" evidence="1">
    <location>
        <begin position="13"/>
        <end position="38"/>
    </location>
</feature>
<evidence type="ECO:0000256" key="1">
    <source>
        <dbReference type="SAM" id="MobiDB-lite"/>
    </source>
</evidence>
<dbReference type="Gramene" id="evm.model.ctgX112.1">
    <property type="protein sequence ID" value="cds.evm.model.ctgX112.1"/>
    <property type="gene ID" value="evm.TU.ctgX112.1"/>
</dbReference>
<proteinExistence type="predicted"/>
<dbReference type="AlphaFoldDB" id="A0A803QRI3"/>
<dbReference type="Proteomes" id="UP000596661">
    <property type="component" value="Unassembled WGS sequence"/>
</dbReference>
<keyword evidence="3" id="KW-1185">Reference proteome</keyword>